<name>V9H0S0_CHLVU</name>
<dbReference type="EMBL" id="AB001684">
    <property type="protein sequence ID" value="BAA57891.1"/>
    <property type="molecule type" value="Genomic_DNA"/>
</dbReference>
<feature type="transmembrane region" description="Helical" evidence="1">
    <location>
        <begin position="12"/>
        <end position="30"/>
    </location>
</feature>
<reference evidence="3" key="2">
    <citation type="journal article" date="2021" name="Mitochondrial DNA Part B Resour">
        <title>The chloroplast genome of a unicellular green alga strain isolated from the rubber processing wastewater.</title>
        <authorList>
            <person name="Han B."/>
            <person name="Mu Y."/>
            <person name="Tan D."/>
            <person name="Ma S."/>
            <person name="Fu L."/>
            <person name="Sun X."/>
            <person name="Zhang J."/>
        </authorList>
    </citation>
    <scope>NUCLEOTIDE SEQUENCE</scope>
</reference>
<dbReference type="GeneID" id="1457420"/>
<keyword evidence="1" id="KW-0472">Membrane</keyword>
<keyword evidence="1" id="KW-1133">Transmembrane helix</keyword>
<dbReference type="RefSeq" id="NP_045816.1">
    <property type="nucleotide sequence ID" value="NC_001865.1"/>
</dbReference>
<evidence type="ECO:0000313" key="3">
    <source>
        <dbReference type="EMBL" id="QSV10858.1"/>
    </source>
</evidence>
<dbReference type="AlphaFoldDB" id="V9H0S0"/>
<accession>V9H0S0</accession>
<protein>
    <submittedName>
        <fullName evidence="2">Uncharacterized protein</fullName>
    </submittedName>
</protein>
<proteinExistence type="predicted"/>
<reference evidence="2" key="1">
    <citation type="journal article" date="1997" name="Proc. Natl. Acad. Sci. U.S.A.">
        <title>Complete nucleotide sequence of the chloroplast genome from the green alga Chlorella vulgaris: the existence of genes possibly involved in chloroplast division.</title>
        <authorList>
            <person name="Wakasugi T."/>
            <person name="Nagai T."/>
            <person name="Kapoor M."/>
            <person name="Sugita M."/>
            <person name="Ito M."/>
            <person name="Ito S."/>
            <person name="Tsudzuki J."/>
            <person name="Nakashima K."/>
            <person name="Tsudzuki T."/>
            <person name="Suzuki Y."/>
            <person name="Hamada A."/>
            <person name="Ohta T."/>
            <person name="Inamura A."/>
            <person name="Yoshinaga K."/>
            <person name="Sugiura M."/>
        </authorList>
    </citation>
    <scope>NUCLEOTIDE SEQUENCE</scope>
</reference>
<evidence type="ECO:0000256" key="1">
    <source>
        <dbReference type="SAM" id="Phobius"/>
    </source>
</evidence>
<organism evidence="2">
    <name type="scientific">Chlorella vulgaris</name>
    <name type="common">Green alga</name>
    <dbReference type="NCBI Taxonomy" id="3077"/>
    <lineage>
        <taxon>Eukaryota</taxon>
        <taxon>Viridiplantae</taxon>
        <taxon>Chlorophyta</taxon>
        <taxon>core chlorophytes</taxon>
        <taxon>Trebouxiophyceae</taxon>
        <taxon>Chlorellales</taxon>
        <taxon>Chlorellaceae</taxon>
        <taxon>Chlorella clade</taxon>
        <taxon>Chlorella</taxon>
    </lineage>
</organism>
<evidence type="ECO:0000313" key="2">
    <source>
        <dbReference type="EMBL" id="BAA57891.1"/>
    </source>
</evidence>
<geneLocation type="chloroplast" evidence="2"/>
<keyword evidence="2" id="KW-0934">Plastid</keyword>
<keyword evidence="1" id="KW-0812">Transmembrane</keyword>
<dbReference type="EMBL" id="MT920676">
    <property type="protein sequence ID" value="QSV10858.1"/>
    <property type="molecule type" value="Genomic_DNA"/>
</dbReference>
<keyword evidence="2" id="KW-0150">Chloroplast</keyword>
<sequence>MANFHQKSVNVVLLWFVFVSVGITPLFGGMRRFYSFYLSKLGCHQLKSIRQGLVWRFFYWDSIPDFSLFPFFR</sequence>